<dbReference type="RefSeq" id="WP_132821416.1">
    <property type="nucleotide sequence ID" value="NZ_SMKI01000479.1"/>
</dbReference>
<dbReference type="EMBL" id="SMKI01000479">
    <property type="protein sequence ID" value="TDC65576.1"/>
    <property type="molecule type" value="Genomic_DNA"/>
</dbReference>
<protein>
    <submittedName>
        <fullName evidence="2">Uncharacterized protein</fullName>
    </submittedName>
</protein>
<keyword evidence="1" id="KW-0472">Membrane</keyword>
<feature type="transmembrane region" description="Helical" evidence="1">
    <location>
        <begin position="87"/>
        <end position="106"/>
    </location>
</feature>
<accession>A0A4R4SR87</accession>
<sequence length="141" mass="14570">MHPDDARHALDDIRHRGDQARAAHLRFGHSRTALLLSALALFLPLASYDLPNPWGGAMLLPVVGLLAAMLVGYLCRSPVRRSLTVREAALGAAAGTVLVAAFRGLAAAARTSGVPAPHTAAALVLCVAGVAGLALAGRRWA</sequence>
<dbReference type="Proteomes" id="UP000295345">
    <property type="component" value="Unassembled WGS sequence"/>
</dbReference>
<feature type="transmembrane region" description="Helical" evidence="1">
    <location>
        <begin position="31"/>
        <end position="48"/>
    </location>
</feature>
<name>A0A4R4SR87_9ACTN</name>
<reference evidence="2 3" key="1">
    <citation type="submission" date="2019-03" db="EMBL/GenBank/DDBJ databases">
        <title>Draft genome sequences of novel Actinobacteria.</title>
        <authorList>
            <person name="Sahin N."/>
            <person name="Ay H."/>
            <person name="Saygin H."/>
        </authorList>
    </citation>
    <scope>NUCLEOTIDE SEQUENCE [LARGE SCALE GENOMIC DNA]</scope>
    <source>
        <strain evidence="2 3">DSM 41900</strain>
    </source>
</reference>
<evidence type="ECO:0000313" key="3">
    <source>
        <dbReference type="Proteomes" id="UP000295345"/>
    </source>
</evidence>
<evidence type="ECO:0000313" key="2">
    <source>
        <dbReference type="EMBL" id="TDC65576.1"/>
    </source>
</evidence>
<gene>
    <name evidence="2" type="ORF">E1283_30520</name>
</gene>
<evidence type="ECO:0000256" key="1">
    <source>
        <dbReference type="SAM" id="Phobius"/>
    </source>
</evidence>
<keyword evidence="3" id="KW-1185">Reference proteome</keyword>
<dbReference type="AlphaFoldDB" id="A0A4R4SR87"/>
<feature type="transmembrane region" description="Helical" evidence="1">
    <location>
        <begin position="118"/>
        <end position="136"/>
    </location>
</feature>
<proteinExistence type="predicted"/>
<dbReference type="OrthoDB" id="4330763at2"/>
<organism evidence="2 3">
    <name type="scientific">Streptomyces hainanensis</name>
    <dbReference type="NCBI Taxonomy" id="402648"/>
    <lineage>
        <taxon>Bacteria</taxon>
        <taxon>Bacillati</taxon>
        <taxon>Actinomycetota</taxon>
        <taxon>Actinomycetes</taxon>
        <taxon>Kitasatosporales</taxon>
        <taxon>Streptomycetaceae</taxon>
        <taxon>Streptomyces</taxon>
    </lineage>
</organism>
<keyword evidence="1" id="KW-1133">Transmembrane helix</keyword>
<comment type="caution">
    <text evidence="2">The sequence shown here is derived from an EMBL/GenBank/DDBJ whole genome shotgun (WGS) entry which is preliminary data.</text>
</comment>
<feature type="transmembrane region" description="Helical" evidence="1">
    <location>
        <begin position="54"/>
        <end position="75"/>
    </location>
</feature>
<keyword evidence="1" id="KW-0812">Transmembrane</keyword>